<dbReference type="CDD" id="cd00616">
    <property type="entry name" value="AHBA_syn"/>
    <property type="match status" value="1"/>
</dbReference>
<dbReference type="GO" id="GO:0030170">
    <property type="term" value="F:pyridoxal phosphate binding"/>
    <property type="evidence" value="ECO:0007669"/>
    <property type="project" value="TreeGrafter"/>
</dbReference>
<dbReference type="SUPFAM" id="SSF53383">
    <property type="entry name" value="PLP-dependent transferases"/>
    <property type="match status" value="1"/>
</dbReference>
<evidence type="ECO:0000313" key="4">
    <source>
        <dbReference type="EMBL" id="RCR67667.1"/>
    </source>
</evidence>
<dbReference type="Gene3D" id="3.90.1150.10">
    <property type="entry name" value="Aspartate Aminotransferase, domain 1"/>
    <property type="match status" value="1"/>
</dbReference>
<dbReference type="InterPro" id="IPR015421">
    <property type="entry name" value="PyrdxlP-dep_Trfase_major"/>
</dbReference>
<dbReference type="InterPro" id="IPR015424">
    <property type="entry name" value="PyrdxlP-dep_Trfase"/>
</dbReference>
<accession>A0A368JJ38</accession>
<sequence>MVDLRNQYLKSKAAIDTAIQDCIDSTAFIKGPQVASFEKQLATNLNIPYVVSCANGTDALQLAMMALDLKPNDEVIVPAFTYVATAEVVALLGLKPVIIDVDPRTFTIDQHLVAEAITPKTRLVVPVHLFGQCADMEGILQLCNDQDIAVIEDAAQAIGATYTFRDGRVKTAGALGDLGTTSFFPSKNLGCFGDGGAVFTNSEQLAEKVKMIANHGQSRKYSHDTIGVNSRLDSIQAAILIEKLKQLTTYTYNRQRVADLYDEALKNCDAIEIPYRASHSTHVFHQYTLKVPADRRDDLKAYLSQKKIPSMIYYPMPLNNQKAYQGIGRVVGNLKVTQDLCQRVISLPMHTELSDAQVAYIAESVIDYFA</sequence>
<dbReference type="GO" id="GO:0008483">
    <property type="term" value="F:transaminase activity"/>
    <property type="evidence" value="ECO:0007669"/>
    <property type="project" value="UniProtKB-KW"/>
</dbReference>
<evidence type="ECO:0000256" key="2">
    <source>
        <dbReference type="PIRSR" id="PIRSR000390-2"/>
    </source>
</evidence>
<comment type="caution">
    <text evidence="4">The sequence shown here is derived from an EMBL/GenBank/DDBJ whole genome shotgun (WGS) entry which is preliminary data.</text>
</comment>
<dbReference type="InterPro" id="IPR015422">
    <property type="entry name" value="PyrdxlP-dep_Trfase_small"/>
</dbReference>
<gene>
    <name evidence="4" type="ORF">DUE52_21260</name>
</gene>
<dbReference type="PANTHER" id="PTHR30244:SF42">
    <property type="entry name" value="UDP-2-ACETAMIDO-2-DEOXY-3-OXO-D-GLUCURONATE AMINOTRANSFERASE"/>
    <property type="match status" value="1"/>
</dbReference>
<dbReference type="AlphaFoldDB" id="A0A368JJ38"/>
<comment type="similarity">
    <text evidence="3">Belongs to the DegT/DnrJ/EryC1 family.</text>
</comment>
<dbReference type="Gene3D" id="3.40.640.10">
    <property type="entry name" value="Type I PLP-dependent aspartate aminotransferase-like (Major domain)"/>
    <property type="match status" value="1"/>
</dbReference>
<dbReference type="InterPro" id="IPR000653">
    <property type="entry name" value="DegT/StrS_aminotransferase"/>
</dbReference>
<keyword evidence="4" id="KW-0808">Transferase</keyword>
<organism evidence="4 5">
    <name type="scientific">Larkinella punicea</name>
    <dbReference type="NCBI Taxonomy" id="2315727"/>
    <lineage>
        <taxon>Bacteria</taxon>
        <taxon>Pseudomonadati</taxon>
        <taxon>Bacteroidota</taxon>
        <taxon>Cytophagia</taxon>
        <taxon>Cytophagales</taxon>
        <taxon>Spirosomataceae</taxon>
        <taxon>Larkinella</taxon>
    </lineage>
</organism>
<dbReference type="EMBL" id="QOWE01000018">
    <property type="protein sequence ID" value="RCR67667.1"/>
    <property type="molecule type" value="Genomic_DNA"/>
</dbReference>
<dbReference type="Proteomes" id="UP000253383">
    <property type="component" value="Unassembled WGS sequence"/>
</dbReference>
<dbReference type="GO" id="GO:0000271">
    <property type="term" value="P:polysaccharide biosynthetic process"/>
    <property type="evidence" value="ECO:0007669"/>
    <property type="project" value="TreeGrafter"/>
</dbReference>
<keyword evidence="2 3" id="KW-0663">Pyridoxal phosphate</keyword>
<dbReference type="PIRSF" id="PIRSF000390">
    <property type="entry name" value="PLP_StrS"/>
    <property type="match status" value="1"/>
</dbReference>
<evidence type="ECO:0000313" key="5">
    <source>
        <dbReference type="Proteomes" id="UP000253383"/>
    </source>
</evidence>
<keyword evidence="4" id="KW-0032">Aminotransferase</keyword>
<evidence type="ECO:0000256" key="1">
    <source>
        <dbReference type="PIRSR" id="PIRSR000390-1"/>
    </source>
</evidence>
<name>A0A368JJ38_9BACT</name>
<reference evidence="4 5" key="1">
    <citation type="submission" date="2018-07" db="EMBL/GenBank/DDBJ databases">
        <title>Genome analysis of Larkinella rosea.</title>
        <authorList>
            <person name="Zhou Z."/>
            <person name="Wang G."/>
        </authorList>
    </citation>
    <scope>NUCLEOTIDE SEQUENCE [LARGE SCALE GENOMIC DNA]</scope>
    <source>
        <strain evidence="5">zzj9</strain>
    </source>
</reference>
<dbReference type="PANTHER" id="PTHR30244">
    <property type="entry name" value="TRANSAMINASE"/>
    <property type="match status" value="1"/>
</dbReference>
<dbReference type="OrthoDB" id="9804264at2"/>
<keyword evidence="5" id="KW-1185">Reference proteome</keyword>
<proteinExistence type="inferred from homology"/>
<protein>
    <submittedName>
        <fullName evidence="4">DegT/DnrJ/EryC1/StrS family aminotransferase</fullName>
    </submittedName>
</protein>
<feature type="active site" description="Proton acceptor" evidence="1">
    <location>
        <position position="187"/>
    </location>
</feature>
<dbReference type="Pfam" id="PF01041">
    <property type="entry name" value="DegT_DnrJ_EryC1"/>
    <property type="match status" value="1"/>
</dbReference>
<feature type="modified residue" description="N6-(pyridoxal phosphate)lysine" evidence="2">
    <location>
        <position position="187"/>
    </location>
</feature>
<evidence type="ECO:0000256" key="3">
    <source>
        <dbReference type="RuleBase" id="RU004508"/>
    </source>
</evidence>